<reference evidence="1" key="1">
    <citation type="journal article" date="2015" name="Nature">
        <title>Complex archaea that bridge the gap between prokaryotes and eukaryotes.</title>
        <authorList>
            <person name="Spang A."/>
            <person name="Saw J.H."/>
            <person name="Jorgensen S.L."/>
            <person name="Zaremba-Niedzwiedzka K."/>
            <person name="Martijn J."/>
            <person name="Lind A.E."/>
            <person name="van Eijk R."/>
            <person name="Schleper C."/>
            <person name="Guy L."/>
            <person name="Ettema T.J."/>
        </authorList>
    </citation>
    <scope>NUCLEOTIDE SEQUENCE</scope>
</reference>
<organism evidence="1">
    <name type="scientific">marine sediment metagenome</name>
    <dbReference type="NCBI Taxonomy" id="412755"/>
    <lineage>
        <taxon>unclassified sequences</taxon>
        <taxon>metagenomes</taxon>
        <taxon>ecological metagenomes</taxon>
    </lineage>
</organism>
<evidence type="ECO:0000313" key="1">
    <source>
        <dbReference type="EMBL" id="KKL26245.1"/>
    </source>
</evidence>
<name>A0A0F9BWG8_9ZZZZ</name>
<protein>
    <submittedName>
        <fullName evidence="1">Uncharacterized protein</fullName>
    </submittedName>
</protein>
<accession>A0A0F9BWG8</accession>
<gene>
    <name evidence="1" type="ORF">LCGC14_2397200</name>
</gene>
<proteinExistence type="predicted"/>
<sequence>MSYPLFWVHEEEGHYVVEFTGNDGIARRIAKLIGTDSDSDVRALIGEAKTICSQHGVVATSKDVLVELIGETTIAIAQMRAIMDEIKNEREQKWSFRIKRKIASIKQAVRARFKRGE</sequence>
<comment type="caution">
    <text evidence="1">The sequence shown here is derived from an EMBL/GenBank/DDBJ whole genome shotgun (WGS) entry which is preliminary data.</text>
</comment>
<dbReference type="EMBL" id="LAZR01035904">
    <property type="protein sequence ID" value="KKL26245.1"/>
    <property type="molecule type" value="Genomic_DNA"/>
</dbReference>
<dbReference type="AlphaFoldDB" id="A0A0F9BWG8"/>